<gene>
    <name evidence="1" type="ORF">BJI46_11500</name>
</gene>
<evidence type="ECO:0000313" key="1">
    <source>
        <dbReference type="EMBL" id="OEY96985.1"/>
    </source>
</evidence>
<name>A0A1E7RCT6_9GAMM</name>
<reference evidence="1 2" key="1">
    <citation type="submission" date="2016-09" db="EMBL/GenBank/DDBJ databases">
        <authorList>
            <person name="Capua I."/>
            <person name="De Benedictis P."/>
            <person name="Joannis T."/>
            <person name="Lombin L.H."/>
            <person name="Cattoli G."/>
        </authorList>
    </citation>
    <scope>NUCLEOTIDE SEQUENCE [LARGE SCALE GENOMIC DNA]</scope>
    <source>
        <strain evidence="1 2">ANC 4671</strain>
    </source>
</reference>
<accession>A0A1E7RCT6</accession>
<keyword evidence="2" id="KW-1185">Reference proteome</keyword>
<organism evidence="1 2">
    <name type="scientific">Acinetobacter qingfengensis</name>
    <dbReference type="NCBI Taxonomy" id="1262585"/>
    <lineage>
        <taxon>Bacteria</taxon>
        <taxon>Pseudomonadati</taxon>
        <taxon>Pseudomonadota</taxon>
        <taxon>Gammaproteobacteria</taxon>
        <taxon>Moraxellales</taxon>
        <taxon>Moraxellaceae</taxon>
        <taxon>Acinetobacter</taxon>
    </lineage>
</organism>
<protein>
    <submittedName>
        <fullName evidence="1">Uncharacterized protein</fullName>
    </submittedName>
</protein>
<comment type="caution">
    <text evidence="1">The sequence shown here is derived from an EMBL/GenBank/DDBJ whole genome shotgun (WGS) entry which is preliminary data.</text>
</comment>
<dbReference type="EMBL" id="MKKK01000016">
    <property type="protein sequence ID" value="OEY96985.1"/>
    <property type="molecule type" value="Genomic_DNA"/>
</dbReference>
<sequence length="334" mass="38944">MHPKAKAILDAQMCFIEQQLSNPTTIAQEVLGFFDWFKQQKIISIWSEQHIQALLKQQILNTQLSASLITQIEQHIAQALQHPVNIHTTIEDVIPVETVDQIAQYIASKHQHRQALIQKIVTNESYIELVTNIVQQSLKDYLDQTVASKRIPGVGSFMKMGKSVIELATDQNFDDTIKIYLQKNISKISNISEQLINQSLDEEKLYHWQAKLWHQIKKMPLSQLQNYILVEDLPQTVTMTTQIWQHLRQTPYLQQQVADGIRLWLKAHETETFAKILADLNINDELLKNELYELMMPIIEQLINDGYLIQRIRFYLKEFYNSEQVTNILLNSKL</sequence>
<dbReference type="STRING" id="1262585.BJI46_11500"/>
<dbReference type="OrthoDB" id="6074960at2"/>
<proteinExistence type="predicted"/>
<dbReference type="AlphaFoldDB" id="A0A1E7RCT6"/>
<dbReference type="Proteomes" id="UP000185895">
    <property type="component" value="Unassembled WGS sequence"/>
</dbReference>
<evidence type="ECO:0000313" key="2">
    <source>
        <dbReference type="Proteomes" id="UP000185895"/>
    </source>
</evidence>